<keyword evidence="3" id="KW-1185">Reference proteome</keyword>
<keyword evidence="1" id="KW-0472">Membrane</keyword>
<evidence type="ECO:0000313" key="2">
    <source>
        <dbReference type="EMBL" id="TWI83914.1"/>
    </source>
</evidence>
<sequence length="79" mass="8818">MQQQTTNKDPKKYKSTSAYLLEYSGLAMQIMAALGIAVFLGIKTDGWLNLNFHLFAFVLPVLVITGLLVRVVKDTSKKK</sequence>
<dbReference type="AlphaFoldDB" id="A0A562SSB3"/>
<accession>A0A562SSB3</accession>
<name>A0A562SSB3_9BACT</name>
<dbReference type="EMBL" id="VLLE01000003">
    <property type="protein sequence ID" value="TWI83914.1"/>
    <property type="molecule type" value="Genomic_DNA"/>
</dbReference>
<keyword evidence="1" id="KW-0812">Transmembrane</keyword>
<comment type="caution">
    <text evidence="2">The sequence shown here is derived from an EMBL/GenBank/DDBJ whole genome shotgun (WGS) entry which is preliminary data.</text>
</comment>
<evidence type="ECO:0000313" key="3">
    <source>
        <dbReference type="Proteomes" id="UP000316167"/>
    </source>
</evidence>
<reference evidence="2 3" key="1">
    <citation type="journal article" date="2015" name="Stand. Genomic Sci.">
        <title>Genomic Encyclopedia of Bacterial and Archaeal Type Strains, Phase III: the genomes of soil and plant-associated and newly described type strains.</title>
        <authorList>
            <person name="Whitman W.B."/>
            <person name="Woyke T."/>
            <person name="Klenk H.P."/>
            <person name="Zhou Y."/>
            <person name="Lilburn T.G."/>
            <person name="Beck B.J."/>
            <person name="De Vos P."/>
            <person name="Vandamme P."/>
            <person name="Eisen J.A."/>
            <person name="Garrity G."/>
            <person name="Hugenholtz P."/>
            <person name="Kyrpides N.C."/>
        </authorList>
    </citation>
    <scope>NUCLEOTIDE SEQUENCE [LARGE SCALE GENOMIC DNA]</scope>
    <source>
        <strain evidence="2 3">CGMCC 1.7271</strain>
    </source>
</reference>
<keyword evidence="1" id="KW-1133">Transmembrane helix</keyword>
<gene>
    <name evidence="2" type="ORF">IQ13_2033</name>
</gene>
<feature type="transmembrane region" description="Helical" evidence="1">
    <location>
        <begin position="20"/>
        <end position="42"/>
    </location>
</feature>
<organism evidence="2 3">
    <name type="scientific">Lacibacter cauensis</name>
    <dbReference type="NCBI Taxonomy" id="510947"/>
    <lineage>
        <taxon>Bacteria</taxon>
        <taxon>Pseudomonadati</taxon>
        <taxon>Bacteroidota</taxon>
        <taxon>Chitinophagia</taxon>
        <taxon>Chitinophagales</taxon>
        <taxon>Chitinophagaceae</taxon>
        <taxon>Lacibacter</taxon>
    </lineage>
</organism>
<evidence type="ECO:0000256" key="1">
    <source>
        <dbReference type="SAM" id="Phobius"/>
    </source>
</evidence>
<proteinExistence type="predicted"/>
<dbReference type="RefSeq" id="WP_144886193.1">
    <property type="nucleotide sequence ID" value="NZ_VLLE01000003.1"/>
</dbReference>
<feature type="transmembrane region" description="Helical" evidence="1">
    <location>
        <begin position="54"/>
        <end position="72"/>
    </location>
</feature>
<protein>
    <submittedName>
        <fullName evidence="2">Uncharacterized protein</fullName>
    </submittedName>
</protein>
<dbReference type="OrthoDB" id="9798708at2"/>
<dbReference type="Proteomes" id="UP000316167">
    <property type="component" value="Unassembled WGS sequence"/>
</dbReference>